<dbReference type="SUPFAM" id="SSF49764">
    <property type="entry name" value="HSP20-like chaperones"/>
    <property type="match status" value="4"/>
</dbReference>
<dbReference type="PRINTS" id="PR00299">
    <property type="entry name" value="ACRYSTALLIN"/>
</dbReference>
<evidence type="ECO:0000256" key="2">
    <source>
        <dbReference type="RuleBase" id="RU003616"/>
    </source>
</evidence>
<protein>
    <recommendedName>
        <fullName evidence="4">SHSP domain-containing protein</fullName>
    </recommendedName>
</protein>
<evidence type="ECO:0000259" key="4">
    <source>
        <dbReference type="PROSITE" id="PS01031"/>
    </source>
</evidence>
<feature type="region of interest" description="Disordered" evidence="3">
    <location>
        <begin position="454"/>
        <end position="488"/>
    </location>
</feature>
<gene>
    <name evidence="5" type="ORF">PLOB_00029534</name>
</gene>
<evidence type="ECO:0000256" key="1">
    <source>
        <dbReference type="PROSITE-ProRule" id="PRU00285"/>
    </source>
</evidence>
<dbReference type="InterPro" id="IPR002068">
    <property type="entry name" value="A-crystallin/Hsp20_dom"/>
</dbReference>
<dbReference type="PANTHER" id="PTHR45640">
    <property type="entry name" value="HEAT SHOCK PROTEIN HSP-12.2-RELATED"/>
    <property type="match status" value="1"/>
</dbReference>
<dbReference type="CDD" id="cd06526">
    <property type="entry name" value="metazoan_ACD"/>
    <property type="match status" value="4"/>
</dbReference>
<accession>A0ABN8NY80</accession>
<dbReference type="InterPro" id="IPR001436">
    <property type="entry name" value="Alpha-crystallin/sHSP_animal"/>
</dbReference>
<name>A0ABN8NY80_9CNID</name>
<evidence type="ECO:0000256" key="3">
    <source>
        <dbReference type="SAM" id="MobiDB-lite"/>
    </source>
</evidence>
<organism evidence="5 6">
    <name type="scientific">Porites lobata</name>
    <dbReference type="NCBI Taxonomy" id="104759"/>
    <lineage>
        <taxon>Eukaryota</taxon>
        <taxon>Metazoa</taxon>
        <taxon>Cnidaria</taxon>
        <taxon>Anthozoa</taxon>
        <taxon>Hexacorallia</taxon>
        <taxon>Scleractinia</taxon>
        <taxon>Fungiina</taxon>
        <taxon>Poritidae</taxon>
        <taxon>Porites</taxon>
    </lineage>
</organism>
<dbReference type="PANTHER" id="PTHR45640:SF26">
    <property type="entry name" value="RE23625P"/>
    <property type="match status" value="1"/>
</dbReference>
<proteinExistence type="inferred from homology"/>
<dbReference type="EMBL" id="CALNXK010000037">
    <property type="protein sequence ID" value="CAH3122764.1"/>
    <property type="molecule type" value="Genomic_DNA"/>
</dbReference>
<dbReference type="Pfam" id="PF00011">
    <property type="entry name" value="HSP20"/>
    <property type="match status" value="4"/>
</dbReference>
<keyword evidence="6" id="KW-1185">Reference proteome</keyword>
<evidence type="ECO:0000313" key="5">
    <source>
        <dbReference type="EMBL" id="CAH3122764.1"/>
    </source>
</evidence>
<feature type="domain" description="SHSP" evidence="4">
    <location>
        <begin position="125"/>
        <end position="231"/>
    </location>
</feature>
<dbReference type="Proteomes" id="UP001159405">
    <property type="component" value="Unassembled WGS sequence"/>
</dbReference>
<comment type="similarity">
    <text evidence="1 2">Belongs to the small heat shock protein (HSP20) family.</text>
</comment>
<feature type="domain" description="SHSP" evidence="4">
    <location>
        <begin position="356"/>
        <end position="465"/>
    </location>
</feature>
<dbReference type="InterPro" id="IPR008978">
    <property type="entry name" value="HSP20-like_chaperone"/>
</dbReference>
<sequence length="488" mass="55827">MALAFGFPTFHPTSYNSFFNQVVPGFGFLQDLWRSTALFCEEQARQRKLMKTYSGPVIIAWLPMNQYKPEEISLCVDDENITLHGQHRSEGEDGFENSEFMKIIKLPQDVDPTTVTSHVTRNGSVLVLNGIKRLEKKIKANDDKFVAKLNLRGFKLEEIKIQRRGNELMVIAKHGSEEDGSRDYRHRILLPDDADVSSLTSRLCSNGVLIIEVSRDQAFLQDEAKQEASVLDSMALVFRFPTYHPTCYYNQAVPDYGLLRDLWRDIALSFEEQGRDICCQQRKHSGPVTIASLPLNQYKPEEISLDVDGENITLHGQHRSEGEDGFQNSEFKKIIKLPEDVDPTTVTSRVSKDDSFLVVEGIKRVQEKTKTDDDKFVVRLNLRGFKPEEIKVQLRGHELTVTRKHRAEEEGSYLSRHYSRRVLLPDDAELSSVTSRLSKEGLLTIEVARDPALLQSERNVELSMEVDHKPHPEEKEQQQQRASGNRED</sequence>
<comment type="caution">
    <text evidence="5">The sequence shown here is derived from an EMBL/GenBank/DDBJ whole genome shotgun (WGS) entry which is preliminary data.</text>
</comment>
<dbReference type="Gene3D" id="2.60.40.790">
    <property type="match status" value="4"/>
</dbReference>
<evidence type="ECO:0000313" key="6">
    <source>
        <dbReference type="Proteomes" id="UP001159405"/>
    </source>
</evidence>
<dbReference type="PROSITE" id="PS01031">
    <property type="entry name" value="SHSP"/>
    <property type="match status" value="2"/>
</dbReference>
<feature type="compositionally biased region" description="Basic and acidic residues" evidence="3">
    <location>
        <begin position="465"/>
        <end position="488"/>
    </location>
</feature>
<reference evidence="5 6" key="1">
    <citation type="submission" date="2022-05" db="EMBL/GenBank/DDBJ databases">
        <authorList>
            <consortium name="Genoscope - CEA"/>
            <person name="William W."/>
        </authorList>
    </citation>
    <scope>NUCLEOTIDE SEQUENCE [LARGE SCALE GENOMIC DNA]</scope>
</reference>